<protein>
    <submittedName>
        <fullName evidence="11">Small conductance mechanosensitive channel</fullName>
    </submittedName>
</protein>
<dbReference type="Pfam" id="PF21088">
    <property type="entry name" value="MS_channel_1st"/>
    <property type="match status" value="1"/>
</dbReference>
<dbReference type="InterPro" id="IPR045276">
    <property type="entry name" value="YbiO_bact"/>
</dbReference>
<dbReference type="EMBL" id="CP147246">
    <property type="protein sequence ID" value="WYJ92859.1"/>
    <property type="molecule type" value="Genomic_DNA"/>
</dbReference>
<dbReference type="FunFam" id="2.30.30.60:FF:000001">
    <property type="entry name" value="MscS Mechanosensitive ion channel"/>
    <property type="match status" value="1"/>
</dbReference>
<evidence type="ECO:0000256" key="6">
    <source>
        <dbReference type="ARBA" id="ARBA00023136"/>
    </source>
</evidence>
<keyword evidence="6 8" id="KW-0472">Membrane</keyword>
<comment type="subcellular location">
    <subcellularLocation>
        <location evidence="1">Cell membrane</location>
        <topology evidence="1">Multi-pass membrane protein</topology>
    </subcellularLocation>
</comment>
<evidence type="ECO:0000259" key="10">
    <source>
        <dbReference type="Pfam" id="PF21088"/>
    </source>
</evidence>
<dbReference type="InterPro" id="IPR049142">
    <property type="entry name" value="MS_channel_1st"/>
</dbReference>
<dbReference type="GO" id="GO:0008381">
    <property type="term" value="F:mechanosensitive monoatomic ion channel activity"/>
    <property type="evidence" value="ECO:0007669"/>
    <property type="project" value="InterPro"/>
</dbReference>
<comment type="similarity">
    <text evidence="2">Belongs to the MscS (TC 1.A.23) family.</text>
</comment>
<evidence type="ECO:0000313" key="11">
    <source>
        <dbReference type="EMBL" id="OUZ35554.1"/>
    </source>
</evidence>
<dbReference type="Gene3D" id="1.10.287.1260">
    <property type="match status" value="1"/>
</dbReference>
<dbReference type="SUPFAM" id="SSF50182">
    <property type="entry name" value="Sm-like ribonucleoproteins"/>
    <property type="match status" value="1"/>
</dbReference>
<reference evidence="11" key="1">
    <citation type="submission" date="2017-05" db="EMBL/GenBank/DDBJ databases">
        <title>The Genome Sequence of Enterococcus sp. 9D6_DIV0238.</title>
        <authorList>
            <consortium name="The Broad Institute Genomics Platform"/>
            <consortium name="The Broad Institute Genomic Center for Infectious Diseases"/>
            <person name="Earl A."/>
            <person name="Manson A."/>
            <person name="Schwartman J."/>
            <person name="Gilmore M."/>
            <person name="Abouelleil A."/>
            <person name="Cao P."/>
            <person name="Chapman S."/>
            <person name="Cusick C."/>
            <person name="Shea T."/>
            <person name="Young S."/>
            <person name="Neafsey D."/>
            <person name="Nusbaum C."/>
            <person name="Birren B."/>
        </authorList>
    </citation>
    <scope>NUCLEOTIDE SEQUENCE [LARGE SCALE GENOMIC DNA]</scope>
    <source>
        <strain evidence="11">9D6_DIV0238</strain>
    </source>
</reference>
<evidence type="ECO:0000256" key="4">
    <source>
        <dbReference type="ARBA" id="ARBA00022692"/>
    </source>
</evidence>
<evidence type="ECO:0000256" key="3">
    <source>
        <dbReference type="ARBA" id="ARBA00022475"/>
    </source>
</evidence>
<dbReference type="Gene3D" id="2.30.30.60">
    <property type="match status" value="1"/>
</dbReference>
<dbReference type="Pfam" id="PF00924">
    <property type="entry name" value="MS_channel_2nd"/>
    <property type="match status" value="1"/>
</dbReference>
<gene>
    <name evidence="12" type="ORF">A5889_000338</name>
    <name evidence="11" type="ORF">A5889_001030</name>
</gene>
<evidence type="ECO:0000256" key="7">
    <source>
        <dbReference type="ARBA" id="ARBA00059688"/>
    </source>
</evidence>
<feature type="domain" description="Mechanosensitive ion channel MscS" evidence="9">
    <location>
        <begin position="165"/>
        <end position="229"/>
    </location>
</feature>
<dbReference type="SUPFAM" id="SSF82861">
    <property type="entry name" value="Mechanosensitive channel protein MscS (YggB), transmembrane region"/>
    <property type="match status" value="1"/>
</dbReference>
<reference evidence="12" key="3">
    <citation type="submission" date="2024-03" db="EMBL/GenBank/DDBJ databases">
        <title>The Genome Sequence of Enterococcus sp. DIV0238c.</title>
        <authorList>
            <consortium name="The Broad Institute Genomics Platform"/>
            <consortium name="The Broad Institute Microbial Omics Core"/>
            <consortium name="The Broad Institute Genomic Center for Infectious Diseases"/>
            <person name="Earl A."/>
            <person name="Manson A."/>
            <person name="Gilmore M."/>
            <person name="Schwartman J."/>
            <person name="Shea T."/>
            <person name="Abouelleil A."/>
            <person name="Cao P."/>
            <person name="Chapman S."/>
            <person name="Cusick C."/>
            <person name="Young S."/>
            <person name="Neafsey D."/>
            <person name="Nusbaum C."/>
            <person name="Birren B."/>
        </authorList>
    </citation>
    <scope>NUCLEOTIDE SEQUENCE</scope>
    <source>
        <strain evidence="12">9D6_DIV0238</strain>
    </source>
</reference>
<comment type="function">
    <text evidence="7">May play a role in resistance to osmotic downshock.</text>
</comment>
<keyword evidence="4 8" id="KW-0812">Transmembrane</keyword>
<dbReference type="AlphaFoldDB" id="A0A200JEE2"/>
<evidence type="ECO:0000256" key="8">
    <source>
        <dbReference type="SAM" id="Phobius"/>
    </source>
</evidence>
<feature type="transmembrane region" description="Helical" evidence="8">
    <location>
        <begin position="73"/>
        <end position="93"/>
    </location>
</feature>
<dbReference type="PANTHER" id="PTHR30460">
    <property type="entry name" value="MODERATE CONDUCTANCE MECHANOSENSITIVE CHANNEL YBIO"/>
    <property type="match status" value="1"/>
</dbReference>
<dbReference type="InterPro" id="IPR011014">
    <property type="entry name" value="MscS_channel_TM-2"/>
</dbReference>
<evidence type="ECO:0000313" key="13">
    <source>
        <dbReference type="Proteomes" id="UP000196151"/>
    </source>
</evidence>
<feature type="transmembrane region" description="Helical" evidence="8">
    <location>
        <begin position="141"/>
        <end position="160"/>
    </location>
</feature>
<keyword evidence="13" id="KW-1185">Reference proteome</keyword>
<name>A0A200JEE2_9ENTE</name>
<evidence type="ECO:0000313" key="12">
    <source>
        <dbReference type="EMBL" id="WYJ92859.1"/>
    </source>
</evidence>
<dbReference type="EMBL" id="NIBQ01000001">
    <property type="protein sequence ID" value="OUZ35554.1"/>
    <property type="molecule type" value="Genomic_DNA"/>
</dbReference>
<dbReference type="Proteomes" id="UP000196151">
    <property type="component" value="Chromosome"/>
</dbReference>
<dbReference type="Gene3D" id="3.30.70.100">
    <property type="match status" value="1"/>
</dbReference>
<evidence type="ECO:0000256" key="2">
    <source>
        <dbReference type="ARBA" id="ARBA00008017"/>
    </source>
</evidence>
<dbReference type="SUPFAM" id="SSF82689">
    <property type="entry name" value="Mechanosensitive channel protein MscS (YggB), C-terminal domain"/>
    <property type="match status" value="1"/>
</dbReference>
<dbReference type="InterPro" id="IPR006685">
    <property type="entry name" value="MscS_channel_2nd"/>
</dbReference>
<feature type="transmembrane region" description="Helical" evidence="8">
    <location>
        <begin position="114"/>
        <end position="135"/>
    </location>
</feature>
<sequence>MEEECFLLSKQSKKVGLLLLILGQSISSSTLDSTTDSTLDIKVATERKVNALQRFWNDINWDHILAVVIEKTIYLVLLILLFIVLNRIGKLLIDRAYNNYSKKQSFSESRLKTLHTLIINAFQYTLFFFFIYSLLTTVGVPVGSLLAGAGIAGVAIGLGAQGFMNDIITGFFIILEQQMDVGDYVRLTALGIEGTVTSVGLRTIQMKALDGTVHFIPNRNITTISNLSRSNMQVLIDVRIIPDEGYDQIVAVIEQVNQELKEKYSESIQSGPTVFGMVDLGNGNFAIRTTMYVLNGKQAVIREEFLAQYVKKLSEANFSIPNTPITLK</sequence>
<dbReference type="InterPro" id="IPR011066">
    <property type="entry name" value="MscS_channel_C_sf"/>
</dbReference>
<proteinExistence type="inferred from homology"/>
<reference evidence="12" key="2">
    <citation type="submission" date="2017-05" db="EMBL/GenBank/DDBJ databases">
        <authorList>
            <consortium name="The Broad Institute Genomics Platform"/>
            <consortium name="The Broad Institute Genomic Center for Infectious Diseases"/>
            <person name="Earl A."/>
            <person name="Manson A."/>
            <person name="Schwartman J."/>
            <person name="Gilmore M."/>
            <person name="Abouelleil A."/>
            <person name="Cao P."/>
            <person name="Chapman S."/>
            <person name="Cusick C."/>
            <person name="Shea T."/>
            <person name="Young S."/>
            <person name="Neafsey D."/>
            <person name="Nusbaum C."/>
            <person name="Birren B."/>
        </authorList>
    </citation>
    <scope>NUCLEOTIDE SEQUENCE</scope>
    <source>
        <strain evidence="12">9D6_DIV0238</strain>
    </source>
</reference>
<dbReference type="GO" id="GO:0005886">
    <property type="term" value="C:plasma membrane"/>
    <property type="evidence" value="ECO:0007669"/>
    <property type="project" value="UniProtKB-SubCell"/>
</dbReference>
<organism evidence="11">
    <name type="scientific">Candidatus Enterococcus dunnyi</name>
    <dbReference type="NCBI Taxonomy" id="1834192"/>
    <lineage>
        <taxon>Bacteria</taxon>
        <taxon>Bacillati</taxon>
        <taxon>Bacillota</taxon>
        <taxon>Bacilli</taxon>
        <taxon>Lactobacillales</taxon>
        <taxon>Enterococcaceae</taxon>
        <taxon>Enterococcus</taxon>
    </lineage>
</organism>
<dbReference type="InterPro" id="IPR010920">
    <property type="entry name" value="LSM_dom_sf"/>
</dbReference>
<dbReference type="PANTHER" id="PTHR30460:SF0">
    <property type="entry name" value="MODERATE CONDUCTANCE MECHANOSENSITIVE CHANNEL YBIO"/>
    <property type="match status" value="1"/>
</dbReference>
<evidence type="ECO:0000256" key="1">
    <source>
        <dbReference type="ARBA" id="ARBA00004651"/>
    </source>
</evidence>
<keyword evidence="3" id="KW-1003">Cell membrane</keyword>
<evidence type="ECO:0000256" key="5">
    <source>
        <dbReference type="ARBA" id="ARBA00022989"/>
    </source>
</evidence>
<feature type="domain" description="Mechanosensitive ion channel transmembrane helices 2/3" evidence="10">
    <location>
        <begin position="123"/>
        <end position="161"/>
    </location>
</feature>
<evidence type="ECO:0000259" key="9">
    <source>
        <dbReference type="Pfam" id="PF00924"/>
    </source>
</evidence>
<accession>A0A200JEE2</accession>
<dbReference type="InterPro" id="IPR023408">
    <property type="entry name" value="MscS_beta-dom_sf"/>
</dbReference>
<keyword evidence="5 8" id="KW-1133">Transmembrane helix</keyword>